<reference evidence="1" key="1">
    <citation type="submission" date="2020-03" db="EMBL/GenBank/DDBJ databases">
        <title>The deep terrestrial virosphere.</title>
        <authorList>
            <person name="Holmfeldt K."/>
            <person name="Nilsson E."/>
            <person name="Simone D."/>
            <person name="Lopez-Fernandez M."/>
            <person name="Wu X."/>
            <person name="de Brujin I."/>
            <person name="Lundin D."/>
            <person name="Andersson A."/>
            <person name="Bertilsson S."/>
            <person name="Dopson M."/>
        </authorList>
    </citation>
    <scope>NUCLEOTIDE SEQUENCE</scope>
    <source>
        <strain evidence="1">MM415B02380</strain>
    </source>
</reference>
<dbReference type="EMBL" id="MT142910">
    <property type="protein sequence ID" value="QJA90394.1"/>
    <property type="molecule type" value="Genomic_DNA"/>
</dbReference>
<name>A0A6M3LAK9_9ZZZZ</name>
<evidence type="ECO:0000313" key="1">
    <source>
        <dbReference type="EMBL" id="QJA90394.1"/>
    </source>
</evidence>
<dbReference type="AlphaFoldDB" id="A0A6M3LAK9"/>
<sequence>MKFRAIFPDKSVSIDSKIKRLVKYVNDGLDPKYFDGLGTGYWKNEQEAIDWARKIIEDGIKNIAFKVFADRVE</sequence>
<organism evidence="1">
    <name type="scientific">viral metagenome</name>
    <dbReference type="NCBI Taxonomy" id="1070528"/>
    <lineage>
        <taxon>unclassified sequences</taxon>
        <taxon>metagenomes</taxon>
        <taxon>organismal metagenomes</taxon>
    </lineage>
</organism>
<gene>
    <name evidence="1" type="ORF">MM415B02380_0003</name>
</gene>
<accession>A0A6M3LAK9</accession>
<proteinExistence type="predicted"/>
<protein>
    <submittedName>
        <fullName evidence="1">Uncharacterized protein</fullName>
    </submittedName>
</protein>